<comment type="caution">
    <text evidence="1">The sequence shown here is derived from an EMBL/GenBank/DDBJ whole genome shotgun (WGS) entry which is preliminary data.</text>
</comment>
<dbReference type="PATRIC" id="fig|1348973.3.peg.1634"/>
<accession>A0A072NPK2</accession>
<evidence type="ECO:0000313" key="2">
    <source>
        <dbReference type="Proteomes" id="UP000027936"/>
    </source>
</evidence>
<evidence type="ECO:0000313" key="1">
    <source>
        <dbReference type="EMBL" id="KEF38858.1"/>
    </source>
</evidence>
<reference evidence="1 2" key="1">
    <citation type="submission" date="2014-04" db="EMBL/GenBank/DDBJ databases">
        <title>Draft genome sequence of Bacillus azotoformans MEV2011, a (co-) denitrifying strain unable to grow in the presence of oxygen.</title>
        <authorList>
            <person name="Nielsen M."/>
            <person name="Schreiber L."/>
            <person name="Finster K."/>
            <person name="Schramm A."/>
        </authorList>
    </citation>
    <scope>NUCLEOTIDE SEQUENCE [LARGE SCALE GENOMIC DNA]</scope>
    <source>
        <strain evidence="1 2">MEV2011</strain>
    </source>
</reference>
<sequence length="38" mass="4697">MNNSKEIFQGNPTNYRKYIEQHYENMKNIFIRTAERFA</sequence>
<name>A0A072NPK2_SCHAZ</name>
<dbReference type="Proteomes" id="UP000027936">
    <property type="component" value="Unassembled WGS sequence"/>
</dbReference>
<organism evidence="1 2">
    <name type="scientific">Schinkia azotoformans MEV2011</name>
    <dbReference type="NCBI Taxonomy" id="1348973"/>
    <lineage>
        <taxon>Bacteria</taxon>
        <taxon>Bacillati</taxon>
        <taxon>Bacillota</taxon>
        <taxon>Bacilli</taxon>
        <taxon>Bacillales</taxon>
        <taxon>Bacillaceae</taxon>
        <taxon>Calidifontibacillus/Schinkia group</taxon>
        <taxon>Schinkia</taxon>
    </lineage>
</organism>
<gene>
    <name evidence="1" type="ORF">M670_01673</name>
</gene>
<proteinExistence type="predicted"/>
<dbReference type="AlphaFoldDB" id="A0A072NPK2"/>
<dbReference type="EMBL" id="JJRY01000005">
    <property type="protein sequence ID" value="KEF38858.1"/>
    <property type="molecule type" value="Genomic_DNA"/>
</dbReference>
<protein>
    <submittedName>
        <fullName evidence="1">Uncharacterized protein</fullName>
    </submittedName>
</protein>